<name>A0A163XPZ5_9FLAO</name>
<evidence type="ECO:0000313" key="2">
    <source>
        <dbReference type="Proteomes" id="UP000076630"/>
    </source>
</evidence>
<protein>
    <submittedName>
        <fullName evidence="1">Uncharacterized protein</fullName>
    </submittedName>
</protein>
<evidence type="ECO:0000313" key="1">
    <source>
        <dbReference type="EMBL" id="KZE78253.1"/>
    </source>
</evidence>
<organism evidence="1 2">
    <name type="scientific">Myroides marinus</name>
    <dbReference type="NCBI Taxonomy" id="703342"/>
    <lineage>
        <taxon>Bacteria</taxon>
        <taxon>Pseudomonadati</taxon>
        <taxon>Bacteroidota</taxon>
        <taxon>Flavobacteriia</taxon>
        <taxon>Flavobacteriales</taxon>
        <taxon>Flavobacteriaceae</taxon>
        <taxon>Myroides</taxon>
    </lineage>
</organism>
<proteinExistence type="predicted"/>
<dbReference type="OrthoDB" id="1453611at2"/>
<dbReference type="EMBL" id="LQNU01000065">
    <property type="protein sequence ID" value="KZE78253.1"/>
    <property type="molecule type" value="Genomic_DNA"/>
</dbReference>
<reference evidence="1 2" key="1">
    <citation type="submission" date="2016-01" db="EMBL/GenBank/DDBJ databases">
        <title>Whole genome sequencing of Myroides marinus L41.</title>
        <authorList>
            <person name="Hong K.W."/>
        </authorList>
    </citation>
    <scope>NUCLEOTIDE SEQUENCE [LARGE SCALE GENOMIC DNA]</scope>
    <source>
        <strain evidence="1 2">L41</strain>
    </source>
</reference>
<sequence>MSGIIDMIKKFFVGSEEEMAEIKSKMKFLLGQSLNRQDVDEYAIVYGKTSKNANYIVSSTTTYYSYIVAFNKGTGEIIVVPTDYKLSSYGDPIFITNDSLKKAKLTMMGVVFSFDFKDKASLEFEVPEINTKMVNMGGGYELAISQREEAKAFKQFFKNKYNC</sequence>
<dbReference type="AlphaFoldDB" id="A0A163XPZ5"/>
<accession>A0A163XPZ5</accession>
<gene>
    <name evidence="1" type="ORF">AV926_12410</name>
</gene>
<keyword evidence="2" id="KW-1185">Reference proteome</keyword>
<dbReference type="Proteomes" id="UP000076630">
    <property type="component" value="Unassembled WGS sequence"/>
</dbReference>
<dbReference type="RefSeq" id="WP_038984513.1">
    <property type="nucleotide sequence ID" value="NZ_JACAJU010000003.1"/>
</dbReference>
<comment type="caution">
    <text evidence="1">The sequence shown here is derived from an EMBL/GenBank/DDBJ whole genome shotgun (WGS) entry which is preliminary data.</text>
</comment>